<keyword evidence="4 6" id="KW-0472">Membrane</keyword>
<feature type="region of interest" description="Disordered" evidence="5">
    <location>
        <begin position="496"/>
        <end position="540"/>
    </location>
</feature>
<feature type="compositionally biased region" description="Polar residues" evidence="5">
    <location>
        <begin position="115"/>
        <end position="135"/>
    </location>
</feature>
<protein>
    <submittedName>
        <fullName evidence="8">Shisa family member 8b</fullName>
    </submittedName>
</protein>
<dbReference type="Proteomes" id="UP000265120">
    <property type="component" value="Chromosome 8"/>
</dbReference>
<dbReference type="PANTHER" id="PTHR31774:SF14">
    <property type="entry name" value="PROTEIN SHISA-8"/>
    <property type="match status" value="1"/>
</dbReference>
<dbReference type="Pfam" id="PF13908">
    <property type="entry name" value="Shisa_N"/>
    <property type="match status" value="1"/>
</dbReference>
<evidence type="ECO:0000313" key="8">
    <source>
        <dbReference type="Ensembl" id="ENSCSEP00000031852.1"/>
    </source>
</evidence>
<accession>A0A3P8WZ48</accession>
<reference evidence="8" key="3">
    <citation type="submission" date="2025-09" db="UniProtKB">
        <authorList>
            <consortium name="Ensembl"/>
        </authorList>
    </citation>
    <scope>IDENTIFICATION</scope>
</reference>
<evidence type="ECO:0000259" key="7">
    <source>
        <dbReference type="Pfam" id="PF13908"/>
    </source>
</evidence>
<dbReference type="GO" id="GO:0032281">
    <property type="term" value="C:AMPA glutamate receptor complex"/>
    <property type="evidence" value="ECO:0007669"/>
    <property type="project" value="TreeGrafter"/>
</dbReference>
<feature type="region of interest" description="Disordered" evidence="5">
    <location>
        <begin position="450"/>
        <end position="482"/>
    </location>
</feature>
<dbReference type="InParanoid" id="A0A3P8WZ48"/>
<reference evidence="8" key="2">
    <citation type="submission" date="2025-08" db="UniProtKB">
        <authorList>
            <consortium name="Ensembl"/>
        </authorList>
    </citation>
    <scope>IDENTIFICATION</scope>
</reference>
<dbReference type="OMA" id="MRCTMAT"/>
<dbReference type="AlphaFoldDB" id="A0A3P8WZ48"/>
<feature type="region of interest" description="Disordered" evidence="5">
    <location>
        <begin position="288"/>
        <end position="311"/>
    </location>
</feature>
<dbReference type="GO" id="GO:0048172">
    <property type="term" value="P:regulation of short-term neuronal synaptic plasticity"/>
    <property type="evidence" value="ECO:0007669"/>
    <property type="project" value="TreeGrafter"/>
</dbReference>
<sequence>MTKEGKTQRESPKCSRVKFVDIFKRVFFGPVVTFGEVTVTRINKVWKKLQNLGLKVFSIIMASNKPTSYHFLLHFFFFPFLVTQPTLTQDHAVTTVSTTKTEAFIAPTTLANQSSSAYMETTQNTPPETGLSTPASGGDADDEDGPPVGGTRCQGYYDVMGQWDPPFNCNAGVFLYCCGTCFYRFCCQFRQQRLDQTICSNYDTPIWANTGKPVATITEGHEDQDRDRTHLIVYIICGVVAIMVLVGIFTKLGLEKSRGGSGAPGGGAVGVGHADLNSRAVTDLLKQQGNEVSSVEHTTASPPTGRRANGVSARMMRSRSEQYHLNNSPYRPYGQALPRPHSNHNNVGINKYTSLKAVADTASRSYYKSFPLMDFTQYQPVTAHAFQPVPIQPKERSYIHQSLPAHPSLNAPLSISIPASHLDQPPLPKTNTHPLLSSSAFKAWEPNARHVQRQTSAPGHTNSSSSTIHSSARRHGYSTRRQESIENMPDLFIQPYRGVHSGAGQGHGQQVHGHHLSQSSYYQQARQKSFSTHSTTEVTV</sequence>
<evidence type="ECO:0000313" key="9">
    <source>
        <dbReference type="Proteomes" id="UP000265120"/>
    </source>
</evidence>
<dbReference type="FunCoup" id="A0A3P8WZ48">
    <property type="interactions" value="1"/>
</dbReference>
<comment type="subcellular location">
    <subcellularLocation>
        <location evidence="1">Membrane</location>
    </subcellularLocation>
</comment>
<dbReference type="GeneTree" id="ENSGT00940000163663"/>
<feature type="domain" description="Shisa N-terminal" evidence="7">
    <location>
        <begin position="150"/>
        <end position="201"/>
    </location>
</feature>
<proteinExistence type="predicted"/>
<feature type="compositionally biased region" description="Low complexity" evidence="5">
    <location>
        <begin position="460"/>
        <end position="470"/>
    </location>
</feature>
<keyword evidence="3 6" id="KW-1133">Transmembrane helix</keyword>
<dbReference type="Ensembl" id="ENSCSET00000032262.1">
    <property type="protein sequence ID" value="ENSCSEP00000031852.1"/>
    <property type="gene ID" value="ENSCSEG00000020421.1"/>
</dbReference>
<organism evidence="8 9">
    <name type="scientific">Cynoglossus semilaevis</name>
    <name type="common">Tongue sole</name>
    <dbReference type="NCBI Taxonomy" id="244447"/>
    <lineage>
        <taxon>Eukaryota</taxon>
        <taxon>Metazoa</taxon>
        <taxon>Chordata</taxon>
        <taxon>Craniata</taxon>
        <taxon>Vertebrata</taxon>
        <taxon>Euteleostomi</taxon>
        <taxon>Actinopterygii</taxon>
        <taxon>Neopterygii</taxon>
        <taxon>Teleostei</taxon>
        <taxon>Neoteleostei</taxon>
        <taxon>Acanthomorphata</taxon>
        <taxon>Carangaria</taxon>
        <taxon>Pleuronectiformes</taxon>
        <taxon>Pleuronectoidei</taxon>
        <taxon>Cynoglossidae</taxon>
        <taxon>Cynoglossinae</taxon>
        <taxon>Cynoglossus</taxon>
    </lineage>
</organism>
<feature type="compositionally biased region" description="Polar residues" evidence="5">
    <location>
        <begin position="288"/>
        <end position="302"/>
    </location>
</feature>
<dbReference type="PANTHER" id="PTHR31774">
    <property type="entry name" value="PROTEIN SHISA-9-RELATED"/>
    <property type="match status" value="1"/>
</dbReference>
<feature type="region of interest" description="Disordered" evidence="5">
    <location>
        <begin position="115"/>
        <end position="147"/>
    </location>
</feature>
<keyword evidence="2 6" id="KW-0812">Transmembrane</keyword>
<dbReference type="InterPro" id="IPR026910">
    <property type="entry name" value="Shisa"/>
</dbReference>
<evidence type="ECO:0000256" key="3">
    <source>
        <dbReference type="ARBA" id="ARBA00022989"/>
    </source>
</evidence>
<feature type="compositionally biased region" description="Polar residues" evidence="5">
    <location>
        <begin position="521"/>
        <end position="540"/>
    </location>
</feature>
<evidence type="ECO:0000256" key="1">
    <source>
        <dbReference type="ARBA" id="ARBA00004370"/>
    </source>
</evidence>
<feature type="compositionally biased region" description="Low complexity" evidence="5">
    <location>
        <begin position="508"/>
        <end position="520"/>
    </location>
</feature>
<evidence type="ECO:0000256" key="4">
    <source>
        <dbReference type="ARBA" id="ARBA00023136"/>
    </source>
</evidence>
<feature type="transmembrane region" description="Helical" evidence="6">
    <location>
        <begin position="231"/>
        <end position="249"/>
    </location>
</feature>
<evidence type="ECO:0000256" key="5">
    <source>
        <dbReference type="SAM" id="MobiDB-lite"/>
    </source>
</evidence>
<evidence type="ECO:0000256" key="6">
    <source>
        <dbReference type="SAM" id="Phobius"/>
    </source>
</evidence>
<dbReference type="GO" id="GO:0045211">
    <property type="term" value="C:postsynaptic membrane"/>
    <property type="evidence" value="ECO:0007669"/>
    <property type="project" value="TreeGrafter"/>
</dbReference>
<reference evidence="8 9" key="1">
    <citation type="journal article" date="2014" name="Nat. Genet.">
        <title>Whole-genome sequence of a flatfish provides insights into ZW sex chromosome evolution and adaptation to a benthic lifestyle.</title>
        <authorList>
            <person name="Chen S."/>
            <person name="Zhang G."/>
            <person name="Shao C."/>
            <person name="Huang Q."/>
            <person name="Liu G."/>
            <person name="Zhang P."/>
            <person name="Song W."/>
            <person name="An N."/>
            <person name="Chalopin D."/>
            <person name="Volff J.N."/>
            <person name="Hong Y."/>
            <person name="Li Q."/>
            <person name="Sha Z."/>
            <person name="Zhou H."/>
            <person name="Xie M."/>
            <person name="Yu Q."/>
            <person name="Liu Y."/>
            <person name="Xiang H."/>
            <person name="Wang N."/>
            <person name="Wu K."/>
            <person name="Yang C."/>
            <person name="Zhou Q."/>
            <person name="Liao X."/>
            <person name="Yang L."/>
            <person name="Hu Q."/>
            <person name="Zhang J."/>
            <person name="Meng L."/>
            <person name="Jin L."/>
            <person name="Tian Y."/>
            <person name="Lian J."/>
            <person name="Yang J."/>
            <person name="Miao G."/>
            <person name="Liu S."/>
            <person name="Liang Z."/>
            <person name="Yan F."/>
            <person name="Li Y."/>
            <person name="Sun B."/>
            <person name="Zhang H."/>
            <person name="Zhang J."/>
            <person name="Zhu Y."/>
            <person name="Du M."/>
            <person name="Zhao Y."/>
            <person name="Schartl M."/>
            <person name="Tang Q."/>
            <person name="Wang J."/>
        </authorList>
    </citation>
    <scope>NUCLEOTIDE SEQUENCE</scope>
</reference>
<evidence type="ECO:0000256" key="2">
    <source>
        <dbReference type="ARBA" id="ARBA00022692"/>
    </source>
</evidence>
<dbReference type="GO" id="GO:0014069">
    <property type="term" value="C:postsynaptic density"/>
    <property type="evidence" value="ECO:0007669"/>
    <property type="project" value="TreeGrafter"/>
</dbReference>
<dbReference type="GO" id="GO:0032591">
    <property type="term" value="C:dendritic spine membrane"/>
    <property type="evidence" value="ECO:0007669"/>
    <property type="project" value="TreeGrafter"/>
</dbReference>
<keyword evidence="9" id="KW-1185">Reference proteome</keyword>
<name>A0A3P8WZ48_CYNSE</name>
<dbReference type="InterPro" id="IPR053891">
    <property type="entry name" value="Shisa_N"/>
</dbReference>